<dbReference type="GO" id="GO:0004833">
    <property type="term" value="F:L-tryptophan 2,3-dioxygenase activity"/>
    <property type="evidence" value="ECO:0007669"/>
    <property type="project" value="InterPro"/>
</dbReference>
<keyword evidence="3" id="KW-1185">Reference proteome</keyword>
<dbReference type="GO" id="GO:0020037">
    <property type="term" value="F:heme binding"/>
    <property type="evidence" value="ECO:0007669"/>
    <property type="project" value="InterPro"/>
</dbReference>
<dbReference type="GO" id="GO:0019441">
    <property type="term" value="P:L-tryptophan catabolic process to kynurenine"/>
    <property type="evidence" value="ECO:0007669"/>
    <property type="project" value="InterPro"/>
</dbReference>
<feature type="compositionally biased region" description="Low complexity" evidence="1">
    <location>
        <begin position="1"/>
        <end position="16"/>
    </location>
</feature>
<sequence>MAGVAGLAAPGEPAAGDRAAPGNRTGLPDARDAGGPGGPREPAELGELAEALLEHDAVWAEWRAAHVLLVERQIGGLPGTGGSSGVSHLRGAMHRRFYPELWEVAGGRAPAAAVSGGRGRPGLP</sequence>
<dbReference type="AlphaFoldDB" id="A0A3A9ZHY4"/>
<gene>
    <name evidence="2" type="ORF">D7294_02805</name>
</gene>
<dbReference type="SUPFAM" id="SSF140959">
    <property type="entry name" value="Indolic compounds 2,3-dioxygenase-like"/>
    <property type="match status" value="1"/>
</dbReference>
<proteinExistence type="predicted"/>
<dbReference type="Proteomes" id="UP000272474">
    <property type="component" value="Unassembled WGS sequence"/>
</dbReference>
<evidence type="ECO:0000313" key="3">
    <source>
        <dbReference type="Proteomes" id="UP000272474"/>
    </source>
</evidence>
<comment type="caution">
    <text evidence="2">The sequence shown here is derived from an EMBL/GenBank/DDBJ whole genome shotgun (WGS) entry which is preliminary data.</text>
</comment>
<reference evidence="2 3" key="1">
    <citation type="journal article" date="2014" name="Int. J. Syst. Evol. Microbiol.">
        <title>Streptomyces hoynatensis sp. nov., isolated from deep marine sediment.</title>
        <authorList>
            <person name="Veyisoglu A."/>
            <person name="Sahin N."/>
        </authorList>
    </citation>
    <scope>NUCLEOTIDE SEQUENCE [LARGE SCALE GENOMIC DNA]</scope>
    <source>
        <strain evidence="2 3">KCTC 29097</strain>
    </source>
</reference>
<evidence type="ECO:0008006" key="4">
    <source>
        <dbReference type="Google" id="ProtNLM"/>
    </source>
</evidence>
<dbReference type="InterPro" id="IPR004981">
    <property type="entry name" value="Trp_2_3_dOase"/>
</dbReference>
<protein>
    <recommendedName>
        <fullName evidence="4">Tryptophan 2,3-dioxygenase</fullName>
    </recommendedName>
</protein>
<name>A0A3A9ZHY4_9ACTN</name>
<dbReference type="GO" id="GO:0046872">
    <property type="term" value="F:metal ion binding"/>
    <property type="evidence" value="ECO:0007669"/>
    <property type="project" value="InterPro"/>
</dbReference>
<dbReference type="Gene3D" id="1.20.58.480">
    <property type="match status" value="1"/>
</dbReference>
<dbReference type="EMBL" id="RBAL01000001">
    <property type="protein sequence ID" value="RKN47304.1"/>
    <property type="molecule type" value="Genomic_DNA"/>
</dbReference>
<feature type="region of interest" description="Disordered" evidence="1">
    <location>
        <begin position="1"/>
        <end position="44"/>
    </location>
</feature>
<evidence type="ECO:0000256" key="1">
    <source>
        <dbReference type="SAM" id="MobiDB-lite"/>
    </source>
</evidence>
<accession>A0A3A9ZHY4</accession>
<dbReference type="Pfam" id="PF03301">
    <property type="entry name" value="Trp_dioxygenase"/>
    <property type="match status" value="1"/>
</dbReference>
<organism evidence="2 3">
    <name type="scientific">Streptomyces hoynatensis</name>
    <dbReference type="NCBI Taxonomy" id="1141874"/>
    <lineage>
        <taxon>Bacteria</taxon>
        <taxon>Bacillati</taxon>
        <taxon>Actinomycetota</taxon>
        <taxon>Actinomycetes</taxon>
        <taxon>Kitasatosporales</taxon>
        <taxon>Streptomycetaceae</taxon>
        <taxon>Streptomyces</taxon>
    </lineage>
</organism>
<dbReference type="InterPro" id="IPR037217">
    <property type="entry name" value="Trp/Indoleamine_2_3_dOase-like"/>
</dbReference>
<dbReference type="OrthoDB" id="9776847at2"/>
<evidence type="ECO:0000313" key="2">
    <source>
        <dbReference type="EMBL" id="RKN47304.1"/>
    </source>
</evidence>